<dbReference type="Proteomes" id="UP001240984">
    <property type="component" value="Unassembled WGS sequence"/>
</dbReference>
<dbReference type="Pfam" id="PF10049">
    <property type="entry name" value="DUF2283"/>
    <property type="match status" value="1"/>
</dbReference>
<dbReference type="EMBL" id="JAUSRA010000001">
    <property type="protein sequence ID" value="MDP9797569.1"/>
    <property type="molecule type" value="Genomic_DNA"/>
</dbReference>
<dbReference type="InterPro" id="IPR019270">
    <property type="entry name" value="DUF2283"/>
</dbReference>
<name>A0ABT9N1K6_9ACTN</name>
<gene>
    <name evidence="1" type="ORF">J2S43_006081</name>
</gene>
<evidence type="ECO:0000313" key="1">
    <source>
        <dbReference type="EMBL" id="MDP9797569.1"/>
    </source>
</evidence>
<accession>A0ABT9N1K6</accession>
<protein>
    <submittedName>
        <fullName evidence="1">Uncharacterized protein YuzE</fullName>
    </submittedName>
</protein>
<reference evidence="1 2" key="1">
    <citation type="submission" date="2023-07" db="EMBL/GenBank/DDBJ databases">
        <title>Sequencing the genomes of 1000 actinobacteria strains.</title>
        <authorList>
            <person name="Klenk H.-P."/>
        </authorList>
    </citation>
    <scope>NUCLEOTIDE SEQUENCE [LARGE SCALE GENOMIC DNA]</scope>
    <source>
        <strain evidence="1 2">DSM 44710</strain>
    </source>
</reference>
<sequence>MAISTVHDREADAVYVTLAHGAPVRTVEFDPGTVVDVDAAGNPIGIEILRPCREWPLAAISERFALNAATVDTLASIADGFRRPFHVSDAFRSIDMSRLVQAPC</sequence>
<comment type="caution">
    <text evidence="1">The sequence shown here is derived from an EMBL/GenBank/DDBJ whole genome shotgun (WGS) entry which is preliminary data.</text>
</comment>
<evidence type="ECO:0000313" key="2">
    <source>
        <dbReference type="Proteomes" id="UP001240984"/>
    </source>
</evidence>
<keyword evidence="2" id="KW-1185">Reference proteome</keyword>
<organism evidence="1 2">
    <name type="scientific">Catenuloplanes nepalensis</name>
    <dbReference type="NCBI Taxonomy" id="587533"/>
    <lineage>
        <taxon>Bacteria</taxon>
        <taxon>Bacillati</taxon>
        <taxon>Actinomycetota</taxon>
        <taxon>Actinomycetes</taxon>
        <taxon>Micromonosporales</taxon>
        <taxon>Micromonosporaceae</taxon>
        <taxon>Catenuloplanes</taxon>
    </lineage>
</organism>
<proteinExistence type="predicted"/>
<dbReference type="RefSeq" id="WP_306834964.1">
    <property type="nucleotide sequence ID" value="NZ_JAUSRA010000001.1"/>
</dbReference>